<keyword evidence="4" id="KW-1185">Reference proteome</keyword>
<dbReference type="RefSeq" id="XP_043051595.1">
    <property type="nucleotide sequence ID" value="XM_043190918.1"/>
</dbReference>
<accession>A0A9P8AK31</accession>
<feature type="compositionally biased region" description="Polar residues" evidence="1">
    <location>
        <begin position="259"/>
        <end position="271"/>
    </location>
</feature>
<protein>
    <recommendedName>
        <fullName evidence="2">Programmed cell death protein 2 C-terminal domain-containing protein</fullName>
    </recommendedName>
</protein>
<dbReference type="PANTHER" id="PTHR47524">
    <property type="entry name" value="20S RRNA ACCUMULATION PROTEIN 4"/>
    <property type="match status" value="1"/>
</dbReference>
<comment type="caution">
    <text evidence="3">The sequence shown here is derived from an EMBL/GenBank/DDBJ whole genome shotgun (WGS) entry which is preliminary data.</text>
</comment>
<dbReference type="OrthoDB" id="443682at2759"/>
<dbReference type="PANTHER" id="PTHR47524:SF1">
    <property type="entry name" value="20S RRNA ACCUMULATION PROTEIN 4"/>
    <property type="match status" value="1"/>
</dbReference>
<gene>
    <name evidence="3" type="ORF">KQ657_000059</name>
</gene>
<reference evidence="3" key="1">
    <citation type="submission" date="2021-03" db="EMBL/GenBank/DDBJ databases">
        <authorList>
            <person name="Palmer J.M."/>
        </authorList>
    </citation>
    <scope>NUCLEOTIDE SEQUENCE</scope>
    <source>
        <strain evidence="3">ARV_011</strain>
    </source>
</reference>
<feature type="domain" description="Programmed cell death protein 2 C-terminal" evidence="2">
    <location>
        <begin position="280"/>
        <end position="407"/>
    </location>
</feature>
<evidence type="ECO:0000313" key="4">
    <source>
        <dbReference type="Proteomes" id="UP000790833"/>
    </source>
</evidence>
<feature type="region of interest" description="Disordered" evidence="1">
    <location>
        <begin position="249"/>
        <end position="271"/>
    </location>
</feature>
<dbReference type="GeneID" id="66113433"/>
<proteinExistence type="predicted"/>
<dbReference type="GO" id="GO:0030490">
    <property type="term" value="P:maturation of SSU-rRNA"/>
    <property type="evidence" value="ECO:0007669"/>
    <property type="project" value="TreeGrafter"/>
</dbReference>
<dbReference type="Proteomes" id="UP000790833">
    <property type="component" value="Unassembled WGS sequence"/>
</dbReference>
<dbReference type="AlphaFoldDB" id="A0A9P8AK31"/>
<name>A0A9P8AK31_9ASCO</name>
<dbReference type="InterPro" id="IPR007320">
    <property type="entry name" value="PDCD2_C"/>
</dbReference>
<evidence type="ECO:0000256" key="1">
    <source>
        <dbReference type="SAM" id="MobiDB-lite"/>
    </source>
</evidence>
<dbReference type="GO" id="GO:0005737">
    <property type="term" value="C:cytoplasm"/>
    <property type="evidence" value="ECO:0007669"/>
    <property type="project" value="InterPro"/>
</dbReference>
<organism evidence="3 4">
    <name type="scientific">Scheffersomyces spartinae</name>
    <dbReference type="NCBI Taxonomy" id="45513"/>
    <lineage>
        <taxon>Eukaryota</taxon>
        <taxon>Fungi</taxon>
        <taxon>Dikarya</taxon>
        <taxon>Ascomycota</taxon>
        <taxon>Saccharomycotina</taxon>
        <taxon>Pichiomycetes</taxon>
        <taxon>Debaryomycetaceae</taxon>
        <taxon>Scheffersomyces</taxon>
    </lineage>
</organism>
<dbReference type="Pfam" id="PF04194">
    <property type="entry name" value="PDCD2_C"/>
    <property type="match status" value="1"/>
</dbReference>
<sequence length="411" mass="46194">MSSNSEVFLGFVDAPIDVEEEEPTIEDTFIGGKPIWLNPNSPPDKSLITCDNCQKEMALLLQAFSPIDGKLYDRVIYIFGCKNTKECSKKKGAIKCIRAISKDPERVAAIKKELDEAINADLDEKLQLENKKKLNAELTKDLFSAATSSNNPFDTNPFGTSIDTNPFAGNTNTTSNATKSEQKLLETFASVASKNAPKKNKKVKQPASNLKLPEYPGFFLYVEKEKFKKMPMEPELEKYKDLIAKMDDESTNEDEDIGLSSSSSAQLNPQASQMASMLDDKYFEAFTNTVKHNPAQVLRYELNGKPLLYSGRDEIASKFSSKNHQDFNVAPPAYNPSTHRRFELQLMPKAIMDLENLQDNDVTLTDILNGMSWGTIIVCTDEEDYIPDEMFDDNHVGYISEWVGVQWEQLV</sequence>
<evidence type="ECO:0000259" key="2">
    <source>
        <dbReference type="Pfam" id="PF04194"/>
    </source>
</evidence>
<evidence type="ECO:0000313" key="3">
    <source>
        <dbReference type="EMBL" id="KAG7196050.1"/>
    </source>
</evidence>
<dbReference type="EMBL" id="JAHMUF010000001">
    <property type="protein sequence ID" value="KAG7196050.1"/>
    <property type="molecule type" value="Genomic_DNA"/>
</dbReference>